<name>A0A8S9IZH9_BRACR</name>
<proteinExistence type="predicted"/>
<gene>
    <name evidence="2" type="ORF">F2Q70_00003268</name>
</gene>
<dbReference type="EMBL" id="QGKY02001015">
    <property type="protein sequence ID" value="KAF2574753.1"/>
    <property type="molecule type" value="Genomic_DNA"/>
</dbReference>
<organism evidence="2">
    <name type="scientific">Brassica cretica</name>
    <name type="common">Mustard</name>
    <dbReference type="NCBI Taxonomy" id="69181"/>
    <lineage>
        <taxon>Eukaryota</taxon>
        <taxon>Viridiplantae</taxon>
        <taxon>Streptophyta</taxon>
        <taxon>Embryophyta</taxon>
        <taxon>Tracheophyta</taxon>
        <taxon>Spermatophyta</taxon>
        <taxon>Magnoliopsida</taxon>
        <taxon>eudicotyledons</taxon>
        <taxon>Gunneridae</taxon>
        <taxon>Pentapetalae</taxon>
        <taxon>rosids</taxon>
        <taxon>malvids</taxon>
        <taxon>Brassicales</taxon>
        <taxon>Brassicaceae</taxon>
        <taxon>Brassiceae</taxon>
        <taxon>Brassica</taxon>
    </lineage>
</organism>
<sequence length="159" mass="17929">MECKHLIEVLFTGYKSGTVKVKPPKKKPKSNKNWSKNKERKAQRQQDMTTPEEPRVADETVIARDRDDTPGEEKPANRRRVLWPGQKLLPTRSQTPTVRLNSAWNLIPVTQVHQDPCLAREESSPKQSISARFLTPNSPISSSILSVQNLPTYGANSTS</sequence>
<protein>
    <submittedName>
        <fullName evidence="2">Uncharacterized protein</fullName>
    </submittedName>
</protein>
<reference evidence="2" key="1">
    <citation type="submission" date="2019-12" db="EMBL/GenBank/DDBJ databases">
        <title>Genome sequencing and annotation of Brassica cretica.</title>
        <authorList>
            <person name="Studholme D.J."/>
            <person name="Sarris P.F."/>
        </authorList>
    </citation>
    <scope>NUCLEOTIDE SEQUENCE</scope>
    <source>
        <strain evidence="2">PFS-102/07</strain>
        <tissue evidence="2">Leaf</tissue>
    </source>
</reference>
<feature type="region of interest" description="Disordered" evidence="1">
    <location>
        <begin position="17"/>
        <end position="81"/>
    </location>
</feature>
<accession>A0A8S9IZH9</accession>
<evidence type="ECO:0000256" key="1">
    <source>
        <dbReference type="SAM" id="MobiDB-lite"/>
    </source>
</evidence>
<comment type="caution">
    <text evidence="2">The sequence shown here is derived from an EMBL/GenBank/DDBJ whole genome shotgun (WGS) entry which is preliminary data.</text>
</comment>
<dbReference type="AlphaFoldDB" id="A0A8S9IZH9"/>
<evidence type="ECO:0000313" key="2">
    <source>
        <dbReference type="EMBL" id="KAF2574753.1"/>
    </source>
</evidence>
<feature type="compositionally biased region" description="Basic and acidic residues" evidence="1">
    <location>
        <begin position="52"/>
        <end position="76"/>
    </location>
</feature>